<dbReference type="FunFam" id="1.10.10.10:FF:000038">
    <property type="entry name" value="Glycine cleavage system transcriptional activator"/>
    <property type="match status" value="1"/>
</dbReference>
<evidence type="ECO:0000259" key="5">
    <source>
        <dbReference type="PROSITE" id="PS50931"/>
    </source>
</evidence>
<feature type="domain" description="HTH lysR-type" evidence="5">
    <location>
        <begin position="1"/>
        <end position="63"/>
    </location>
</feature>
<dbReference type="Proteomes" id="UP000509458">
    <property type="component" value="Chromosome"/>
</dbReference>
<evidence type="ECO:0000256" key="2">
    <source>
        <dbReference type="ARBA" id="ARBA00023015"/>
    </source>
</evidence>
<keyword evidence="4" id="KW-0804">Transcription</keyword>
<protein>
    <submittedName>
        <fullName evidence="6">Transcriptional regulator</fullName>
    </submittedName>
</protein>
<dbReference type="RefSeq" id="WP_179983947.1">
    <property type="nucleotide sequence ID" value="NZ_LR812090.1"/>
</dbReference>
<dbReference type="EMBL" id="LR812090">
    <property type="protein sequence ID" value="CAB9494618.1"/>
    <property type="molecule type" value="Genomic_DNA"/>
</dbReference>
<dbReference type="Gene3D" id="1.10.10.10">
    <property type="entry name" value="Winged helix-like DNA-binding domain superfamily/Winged helix DNA-binding domain"/>
    <property type="match status" value="1"/>
</dbReference>
<dbReference type="InterPro" id="IPR058163">
    <property type="entry name" value="LysR-type_TF_proteobact-type"/>
</dbReference>
<dbReference type="AlphaFoldDB" id="A0A6T9Y4D1"/>
<dbReference type="GO" id="GO:0006351">
    <property type="term" value="P:DNA-templated transcription"/>
    <property type="evidence" value="ECO:0007669"/>
    <property type="project" value="TreeGrafter"/>
</dbReference>
<gene>
    <name evidence="6" type="ORF">ALFOR1_31617</name>
</gene>
<dbReference type="Pfam" id="PF00126">
    <property type="entry name" value="HTH_1"/>
    <property type="match status" value="1"/>
</dbReference>
<dbReference type="PANTHER" id="PTHR30537:SF26">
    <property type="entry name" value="GLYCINE CLEAVAGE SYSTEM TRANSCRIPTIONAL ACTIVATOR"/>
    <property type="match status" value="1"/>
</dbReference>
<evidence type="ECO:0000256" key="1">
    <source>
        <dbReference type="ARBA" id="ARBA00009437"/>
    </source>
</evidence>
<evidence type="ECO:0000256" key="3">
    <source>
        <dbReference type="ARBA" id="ARBA00023125"/>
    </source>
</evidence>
<name>A0A6T9Y4D1_ALTMA</name>
<organism evidence="6 7">
    <name type="scientific">Alteromonas macleodii</name>
    <name type="common">Pseudoalteromonas macleodii</name>
    <dbReference type="NCBI Taxonomy" id="28108"/>
    <lineage>
        <taxon>Bacteria</taxon>
        <taxon>Pseudomonadati</taxon>
        <taxon>Pseudomonadota</taxon>
        <taxon>Gammaproteobacteria</taxon>
        <taxon>Alteromonadales</taxon>
        <taxon>Alteromonadaceae</taxon>
        <taxon>Alteromonas/Salinimonas group</taxon>
        <taxon>Alteromonas</taxon>
    </lineage>
</organism>
<reference evidence="6 7" key="1">
    <citation type="submission" date="2020-06" db="EMBL/GenBank/DDBJ databases">
        <authorList>
            <person name="Duchaud E."/>
        </authorList>
    </citation>
    <scope>NUCLEOTIDE SEQUENCE [LARGE SCALE GENOMIC DNA]</scope>
    <source>
        <strain evidence="6">Alteromonas fortis</strain>
    </source>
</reference>
<dbReference type="InterPro" id="IPR000847">
    <property type="entry name" value="LysR_HTH_N"/>
</dbReference>
<dbReference type="PRINTS" id="PR00039">
    <property type="entry name" value="HTHLYSR"/>
</dbReference>
<dbReference type="InterPro" id="IPR036388">
    <property type="entry name" value="WH-like_DNA-bd_sf"/>
</dbReference>
<evidence type="ECO:0000256" key="4">
    <source>
        <dbReference type="ARBA" id="ARBA00023163"/>
    </source>
</evidence>
<dbReference type="InterPro" id="IPR005119">
    <property type="entry name" value="LysR_subst-bd"/>
</dbReference>
<dbReference type="SUPFAM" id="SSF53850">
    <property type="entry name" value="Periplasmic binding protein-like II"/>
    <property type="match status" value="1"/>
</dbReference>
<dbReference type="GO" id="GO:0043565">
    <property type="term" value="F:sequence-specific DNA binding"/>
    <property type="evidence" value="ECO:0007669"/>
    <property type="project" value="TreeGrafter"/>
</dbReference>
<dbReference type="Gene3D" id="3.40.190.10">
    <property type="entry name" value="Periplasmic binding protein-like II"/>
    <property type="match status" value="2"/>
</dbReference>
<keyword evidence="3" id="KW-0238">DNA-binding</keyword>
<evidence type="ECO:0000313" key="6">
    <source>
        <dbReference type="EMBL" id="CAB9494618.1"/>
    </source>
</evidence>
<dbReference type="InterPro" id="IPR036390">
    <property type="entry name" value="WH_DNA-bd_sf"/>
</dbReference>
<dbReference type="GO" id="GO:0003700">
    <property type="term" value="F:DNA-binding transcription factor activity"/>
    <property type="evidence" value="ECO:0007669"/>
    <property type="project" value="InterPro"/>
</dbReference>
<comment type="similarity">
    <text evidence="1">Belongs to the LysR transcriptional regulatory family.</text>
</comment>
<proteinExistence type="inferred from homology"/>
<sequence length="313" mass="35374">MDRRLRWLNNLLCFEVAARHESYSKAANELCITQAAVSQQMRQLEQSLQVKLFRRSARRMLLTSQGQILFEACQNGFSEVINGLNKVQEEPLEGSLTVSTTQAFCALWLLPNLFKFFNQYPDININTFASNRIESLHDGKIDIAIRFSTSTSSIIEDGLEVQKFGENGIVPVCSPDYKQTLALNTPFDLLDARLLALAFGDRANWESYFEHCNIDITNKNLKKTEISSSDLALSAALTGQGVMLASDVMIGQYVKSGQLVVPFNIPHPVRWKSHFVYLKNSPRKRRIALFCSWLAQQMENDEALMNLDQPSLG</sequence>
<dbReference type="PROSITE" id="PS50931">
    <property type="entry name" value="HTH_LYSR"/>
    <property type="match status" value="1"/>
</dbReference>
<dbReference type="PANTHER" id="PTHR30537">
    <property type="entry name" value="HTH-TYPE TRANSCRIPTIONAL REGULATOR"/>
    <property type="match status" value="1"/>
</dbReference>
<evidence type="ECO:0000313" key="7">
    <source>
        <dbReference type="Proteomes" id="UP000509458"/>
    </source>
</evidence>
<dbReference type="SUPFAM" id="SSF46785">
    <property type="entry name" value="Winged helix' DNA-binding domain"/>
    <property type="match status" value="1"/>
</dbReference>
<accession>A0A6T9Y4D1</accession>
<keyword evidence="2" id="KW-0805">Transcription regulation</keyword>
<dbReference type="Pfam" id="PF03466">
    <property type="entry name" value="LysR_substrate"/>
    <property type="match status" value="1"/>
</dbReference>